<dbReference type="GO" id="GO:0043190">
    <property type="term" value="C:ATP-binding cassette (ABC) transporter complex"/>
    <property type="evidence" value="ECO:0007669"/>
    <property type="project" value="InterPro"/>
</dbReference>
<evidence type="ECO:0000259" key="4">
    <source>
        <dbReference type="Pfam" id="PF00496"/>
    </source>
</evidence>
<dbReference type="AlphaFoldDB" id="A0A2B8BLZ8"/>
<dbReference type="InterPro" id="IPR030678">
    <property type="entry name" value="Peptide/Ni-bd"/>
</dbReference>
<accession>A0A2B8BLZ8</accession>
<dbReference type="Pfam" id="PF00496">
    <property type="entry name" value="SBP_bac_5"/>
    <property type="match status" value="1"/>
</dbReference>
<comment type="caution">
    <text evidence="5">The sequence shown here is derived from an EMBL/GenBank/DDBJ whole genome shotgun (WGS) entry which is preliminary data.</text>
</comment>
<dbReference type="OrthoDB" id="9803988at2"/>
<dbReference type="InterPro" id="IPR000914">
    <property type="entry name" value="SBP_5_dom"/>
</dbReference>
<evidence type="ECO:0000256" key="2">
    <source>
        <dbReference type="ARBA" id="ARBA00005695"/>
    </source>
</evidence>
<dbReference type="SUPFAM" id="SSF53850">
    <property type="entry name" value="Periplasmic binding protein-like II"/>
    <property type="match status" value="1"/>
</dbReference>
<dbReference type="Gene3D" id="3.40.190.10">
    <property type="entry name" value="Periplasmic binding protein-like II"/>
    <property type="match status" value="1"/>
</dbReference>
<dbReference type="Gene3D" id="3.10.105.10">
    <property type="entry name" value="Dipeptide-binding Protein, Domain 3"/>
    <property type="match status" value="1"/>
</dbReference>
<comment type="subcellular location">
    <subcellularLocation>
        <location evidence="1">Periplasm</location>
    </subcellularLocation>
</comment>
<dbReference type="PANTHER" id="PTHR30290:SF38">
    <property type="entry name" value="D,D-DIPEPTIDE-BINDING PERIPLASMIC PROTEIN DDPA-RELATED"/>
    <property type="match status" value="1"/>
</dbReference>
<dbReference type="GO" id="GO:0030288">
    <property type="term" value="C:outer membrane-bounded periplasmic space"/>
    <property type="evidence" value="ECO:0007669"/>
    <property type="project" value="UniProtKB-ARBA"/>
</dbReference>
<dbReference type="Gene3D" id="3.90.76.10">
    <property type="entry name" value="Dipeptide-binding Protein, Domain 1"/>
    <property type="match status" value="1"/>
</dbReference>
<reference evidence="6" key="1">
    <citation type="submission" date="2017-10" db="EMBL/GenBank/DDBJ databases">
        <authorList>
            <person name="Kravchenko I.K."/>
            <person name="Grouzdev D.S."/>
        </authorList>
    </citation>
    <scope>NUCLEOTIDE SEQUENCE [LARGE SCALE GENOMIC DNA]</scope>
    <source>
        <strain evidence="6">B2</strain>
    </source>
</reference>
<evidence type="ECO:0000256" key="1">
    <source>
        <dbReference type="ARBA" id="ARBA00004418"/>
    </source>
</evidence>
<dbReference type="GO" id="GO:0015833">
    <property type="term" value="P:peptide transport"/>
    <property type="evidence" value="ECO:0007669"/>
    <property type="project" value="TreeGrafter"/>
</dbReference>
<dbReference type="PIRSF" id="PIRSF002741">
    <property type="entry name" value="MppA"/>
    <property type="match status" value="1"/>
</dbReference>
<name>A0A2B8BLZ8_9PROT</name>
<evidence type="ECO:0000313" key="5">
    <source>
        <dbReference type="EMBL" id="PGH58759.1"/>
    </source>
</evidence>
<gene>
    <name evidence="5" type="ORF">CRT60_05630</name>
</gene>
<keyword evidence="6" id="KW-1185">Reference proteome</keyword>
<sequence>MASAAPVPAAGQPVRGGTLVAVIQPEPTALASAVNNNYANASVSANVYDGLLRYDEEMLPQPALAESWEVSDGGRSIVFRLRKGVKWHDGADFTAADVRFSALELWKTLHARGRVTFAALLDVETPEPHTAIFRLSAPAPVILSALNAAESQVMPKHLYENTDILKNPRNNAPVGTGPFRFKEWKKGQHIVLERNPGYWDEGRPNLDRIVFRIIPDASSRAVALETGEIHYAPFTAVPLADVARLRGDPALAVSTGGYAFQSHVFLLDFNLANPHLADLRVRRAIAHAIDRQGLIDTVWYGFGKPAVSPVPSQLTRFHNPDVPRHDHDPARAEALLDEAGLPRGANGIRFTVTHDYLPFGETYRDAGEYIRNNLKKVGIDFVLRGQDYPSWTRRVYTDYAYDIDSNTVAVMMDPEMGLPRLLLSTNHVRGVPTSNNTGYANPEADRVIKALQVEPDAGKRKALFGELQAIAMTDLPILPLSEMRHVTIHSRKLRGLAQTPDAALASLADAWLSA</sequence>
<evidence type="ECO:0000256" key="3">
    <source>
        <dbReference type="ARBA" id="ARBA00022729"/>
    </source>
</evidence>
<comment type="similarity">
    <text evidence="2">Belongs to the bacterial solute-binding protein 5 family.</text>
</comment>
<dbReference type="PROSITE" id="PS01040">
    <property type="entry name" value="SBP_BACTERIAL_5"/>
    <property type="match status" value="1"/>
</dbReference>
<feature type="domain" description="Solute-binding protein family 5" evidence="4">
    <location>
        <begin position="60"/>
        <end position="425"/>
    </location>
</feature>
<dbReference type="PANTHER" id="PTHR30290">
    <property type="entry name" value="PERIPLASMIC BINDING COMPONENT OF ABC TRANSPORTER"/>
    <property type="match status" value="1"/>
</dbReference>
<protein>
    <submittedName>
        <fullName evidence="5">ABC transporter substrate-binding protein</fullName>
    </submittedName>
</protein>
<proteinExistence type="inferred from homology"/>
<dbReference type="Proteomes" id="UP000225379">
    <property type="component" value="Unassembled WGS sequence"/>
</dbReference>
<dbReference type="EMBL" id="PDKW01000038">
    <property type="protein sequence ID" value="PGH58759.1"/>
    <property type="molecule type" value="Genomic_DNA"/>
</dbReference>
<dbReference type="InterPro" id="IPR023765">
    <property type="entry name" value="SBP_5_CS"/>
</dbReference>
<dbReference type="CDD" id="cd08517">
    <property type="entry name" value="PBP2_NikA_DppA_OppA_like_13"/>
    <property type="match status" value="1"/>
</dbReference>
<dbReference type="GO" id="GO:1904680">
    <property type="term" value="F:peptide transmembrane transporter activity"/>
    <property type="evidence" value="ECO:0007669"/>
    <property type="project" value="TreeGrafter"/>
</dbReference>
<evidence type="ECO:0000313" key="6">
    <source>
        <dbReference type="Proteomes" id="UP000225379"/>
    </source>
</evidence>
<keyword evidence="3" id="KW-0732">Signal</keyword>
<organism evidence="5 6">
    <name type="scientific">Azospirillum palustre</name>
    <dbReference type="NCBI Taxonomy" id="2044885"/>
    <lineage>
        <taxon>Bacteria</taxon>
        <taxon>Pseudomonadati</taxon>
        <taxon>Pseudomonadota</taxon>
        <taxon>Alphaproteobacteria</taxon>
        <taxon>Rhodospirillales</taxon>
        <taxon>Azospirillaceae</taxon>
        <taxon>Azospirillum</taxon>
    </lineage>
</organism>
<dbReference type="InterPro" id="IPR039424">
    <property type="entry name" value="SBP_5"/>
</dbReference>